<dbReference type="AlphaFoldDB" id="A0A396GQG1"/>
<evidence type="ECO:0000259" key="1">
    <source>
        <dbReference type="Pfam" id="PF12776"/>
    </source>
</evidence>
<name>A0A396GQG1_MEDTR</name>
<evidence type="ECO:0000313" key="2">
    <source>
        <dbReference type="EMBL" id="RHN40917.1"/>
    </source>
</evidence>
<dbReference type="PANTHER" id="PTHR47584">
    <property type="match status" value="1"/>
</dbReference>
<gene>
    <name evidence="2" type="ORF">MtrunA17_Chr8g0360271</name>
</gene>
<accession>A0A396GQG1</accession>
<dbReference type="InterPro" id="IPR045026">
    <property type="entry name" value="LIMYB"/>
</dbReference>
<dbReference type="Proteomes" id="UP000265566">
    <property type="component" value="Chromosome 8"/>
</dbReference>
<proteinExistence type="predicted"/>
<dbReference type="InterPro" id="IPR024752">
    <property type="entry name" value="Myb/SANT-like_dom"/>
</dbReference>
<organism evidence="2 3">
    <name type="scientific">Medicago truncatula</name>
    <name type="common">Barrel medic</name>
    <name type="synonym">Medicago tribuloides</name>
    <dbReference type="NCBI Taxonomy" id="3880"/>
    <lineage>
        <taxon>Eukaryota</taxon>
        <taxon>Viridiplantae</taxon>
        <taxon>Streptophyta</taxon>
        <taxon>Embryophyta</taxon>
        <taxon>Tracheophyta</taxon>
        <taxon>Spermatophyta</taxon>
        <taxon>Magnoliopsida</taxon>
        <taxon>eudicotyledons</taxon>
        <taxon>Gunneridae</taxon>
        <taxon>Pentapetalae</taxon>
        <taxon>rosids</taxon>
        <taxon>fabids</taxon>
        <taxon>Fabales</taxon>
        <taxon>Fabaceae</taxon>
        <taxon>Papilionoideae</taxon>
        <taxon>50 kb inversion clade</taxon>
        <taxon>NPAAA clade</taxon>
        <taxon>Hologalegina</taxon>
        <taxon>IRL clade</taxon>
        <taxon>Trifolieae</taxon>
        <taxon>Medicago</taxon>
    </lineage>
</organism>
<sequence length="295" mass="34264">MTTNVDINETKLWPDFVMKVFIDIMVDEVTKGNMPNGVFHTRIWSSMTYKLNTITERLYQADKLKAKMHRLRAMYREFYSLKQNTGFGWNAETNTVTATEEVWKNYLKVHPKAAQFQKKGCDHYKLLDIIFNKNNAAGVLHHSSTQDPPNTDDENELDDQYINNGNGSANHVHVDKDSSYDDLHEVERITRSEKQQIHVRSKKESTSHHMNEALAAWAQVSLVRADRLRRDRSAEATSRVTLDCSLTKCVAALDGLEDISDDTYEKALEKFKDSDWREMFIAMPNERKRGWMLRL</sequence>
<feature type="domain" description="Myb/SANT-like" evidence="1">
    <location>
        <begin position="13"/>
        <end position="106"/>
    </location>
</feature>
<protein>
    <submittedName>
        <fullName evidence="2">Putative Myb/SANT-like domain-containing protein</fullName>
    </submittedName>
</protein>
<evidence type="ECO:0000313" key="3">
    <source>
        <dbReference type="Proteomes" id="UP000265566"/>
    </source>
</evidence>
<dbReference type="PANTHER" id="PTHR47584:SF14">
    <property type="entry name" value="L10-INTERACTING MYB DOMAIN-CONTAINING PROTEIN-LIKE"/>
    <property type="match status" value="1"/>
</dbReference>
<reference evidence="3" key="1">
    <citation type="journal article" date="2018" name="Nat. Plants">
        <title>Whole-genome landscape of Medicago truncatula symbiotic genes.</title>
        <authorList>
            <person name="Pecrix Y."/>
            <person name="Staton S.E."/>
            <person name="Sallet E."/>
            <person name="Lelandais-Briere C."/>
            <person name="Moreau S."/>
            <person name="Carrere S."/>
            <person name="Blein T."/>
            <person name="Jardinaud M.F."/>
            <person name="Latrasse D."/>
            <person name="Zouine M."/>
            <person name="Zahm M."/>
            <person name="Kreplak J."/>
            <person name="Mayjonade B."/>
            <person name="Satge C."/>
            <person name="Perez M."/>
            <person name="Cauet S."/>
            <person name="Marande W."/>
            <person name="Chantry-Darmon C."/>
            <person name="Lopez-Roques C."/>
            <person name="Bouchez O."/>
            <person name="Berard A."/>
            <person name="Debelle F."/>
            <person name="Munos S."/>
            <person name="Bendahmane A."/>
            <person name="Berges H."/>
            <person name="Niebel A."/>
            <person name="Buitink J."/>
            <person name="Frugier F."/>
            <person name="Benhamed M."/>
            <person name="Crespi M."/>
            <person name="Gouzy J."/>
            <person name="Gamas P."/>
        </authorList>
    </citation>
    <scope>NUCLEOTIDE SEQUENCE [LARGE SCALE GENOMIC DNA]</scope>
    <source>
        <strain evidence="3">cv. Jemalong A17</strain>
    </source>
</reference>
<dbReference type="EMBL" id="PSQE01000008">
    <property type="protein sequence ID" value="RHN40917.1"/>
    <property type="molecule type" value="Genomic_DNA"/>
</dbReference>
<dbReference type="Pfam" id="PF12776">
    <property type="entry name" value="Myb_DNA-bind_3"/>
    <property type="match status" value="1"/>
</dbReference>
<dbReference type="Gramene" id="rna47163">
    <property type="protein sequence ID" value="RHN40917.1"/>
    <property type="gene ID" value="gene47163"/>
</dbReference>
<comment type="caution">
    <text evidence="2">The sequence shown here is derived from an EMBL/GenBank/DDBJ whole genome shotgun (WGS) entry which is preliminary data.</text>
</comment>